<dbReference type="Pfam" id="PF03401">
    <property type="entry name" value="TctC"/>
    <property type="match status" value="1"/>
</dbReference>
<gene>
    <name evidence="3" type="ORF">PQJ73_28525</name>
</gene>
<dbReference type="SUPFAM" id="SSF53850">
    <property type="entry name" value="Periplasmic binding protein-like II"/>
    <property type="match status" value="1"/>
</dbReference>
<evidence type="ECO:0000256" key="2">
    <source>
        <dbReference type="SAM" id="SignalP"/>
    </source>
</evidence>
<feature type="chain" id="PRO_5045132581" evidence="2">
    <location>
        <begin position="27"/>
        <end position="328"/>
    </location>
</feature>
<dbReference type="PANTHER" id="PTHR42928:SF5">
    <property type="entry name" value="BLR1237 PROTEIN"/>
    <property type="match status" value="1"/>
</dbReference>
<dbReference type="PANTHER" id="PTHR42928">
    <property type="entry name" value="TRICARBOXYLATE-BINDING PROTEIN"/>
    <property type="match status" value="1"/>
</dbReference>
<sequence>MRTGWNSLALAAVAACVLGTAWPGGAAAAAWPESPVRIVVPYAAGGSTDVVARLVAARLQVRLGQPVVVENTAGSAGNLGAAAVARAQPDGYTLLMATPGPAVMNQFMYRKMPFDTAKAFTPVVSIAYFPSVLVVGPKVKATTVKAFVAEMKAAPHGATFGSAGVGSTGHLGGTVFVSSTGIAGTHVPYRGSAPMLQDLLAGNLDFTIDTVPGLMSFITSGTVRALAVTGRGRAASIPNVPDNAEAGIPDIEMGSWLAFLAPAGTPRAIVARINAEVDAALKEPELAQRIRDLGAVPTGGTPESLAAFMAGETAKWKAVIETAGIRIE</sequence>
<evidence type="ECO:0000313" key="4">
    <source>
        <dbReference type="Proteomes" id="UP001165652"/>
    </source>
</evidence>
<comment type="similarity">
    <text evidence="1">Belongs to the UPF0065 (bug) family.</text>
</comment>
<dbReference type="Proteomes" id="UP001165652">
    <property type="component" value="Unassembled WGS sequence"/>
</dbReference>
<dbReference type="EMBL" id="JAQQLI010000083">
    <property type="protein sequence ID" value="MDC7789643.1"/>
    <property type="molecule type" value="Genomic_DNA"/>
</dbReference>
<dbReference type="PIRSF" id="PIRSF017082">
    <property type="entry name" value="YflP"/>
    <property type="match status" value="1"/>
</dbReference>
<keyword evidence="2" id="KW-0732">Signal</keyword>
<comment type="caution">
    <text evidence="3">The sequence shown here is derived from an EMBL/GenBank/DDBJ whole genome shotgun (WGS) entry which is preliminary data.</text>
</comment>
<dbReference type="InterPro" id="IPR042100">
    <property type="entry name" value="Bug_dom1"/>
</dbReference>
<evidence type="ECO:0000313" key="3">
    <source>
        <dbReference type="EMBL" id="MDC7789643.1"/>
    </source>
</evidence>
<dbReference type="RefSeq" id="WP_272780465.1">
    <property type="nucleotide sequence ID" value="NZ_JAQQLI010000083.1"/>
</dbReference>
<protein>
    <submittedName>
        <fullName evidence="3">Tripartite tricarboxylate transporter substrate binding protein</fullName>
    </submittedName>
</protein>
<dbReference type="Gene3D" id="3.40.190.10">
    <property type="entry name" value="Periplasmic binding protein-like II"/>
    <property type="match status" value="1"/>
</dbReference>
<dbReference type="Gene3D" id="3.40.190.150">
    <property type="entry name" value="Bordetella uptake gene, domain 1"/>
    <property type="match status" value="1"/>
</dbReference>
<dbReference type="CDD" id="cd13578">
    <property type="entry name" value="PBP2_Bug27"/>
    <property type="match status" value="1"/>
</dbReference>
<feature type="signal peptide" evidence="2">
    <location>
        <begin position="1"/>
        <end position="26"/>
    </location>
</feature>
<keyword evidence="4" id="KW-1185">Reference proteome</keyword>
<reference evidence="3" key="1">
    <citation type="journal article" date="2023" name="Microbiol Resour">
        <title>Genome Sequences of Rhodoplanes serenus and Two Thermotolerant Strains, Rhodoplanes tepidamans and 'Rhodoplanes cryptolactis,' Further Refine the Genus.</title>
        <authorList>
            <person name="Rayyan A.A."/>
            <person name="Kyndt J.A."/>
        </authorList>
    </citation>
    <scope>NUCLEOTIDE SEQUENCE</scope>
    <source>
        <strain evidence="3">DSM 9987</strain>
    </source>
</reference>
<organism evidence="3 4">
    <name type="scientific">Rhodoplanes tepidamans</name>
    <name type="common">Rhodoplanes cryptolactis</name>
    <dbReference type="NCBI Taxonomy" id="200616"/>
    <lineage>
        <taxon>Bacteria</taxon>
        <taxon>Pseudomonadati</taxon>
        <taxon>Pseudomonadota</taxon>
        <taxon>Alphaproteobacteria</taxon>
        <taxon>Hyphomicrobiales</taxon>
        <taxon>Nitrobacteraceae</taxon>
        <taxon>Rhodoplanes</taxon>
    </lineage>
</organism>
<name>A0ABT5JIV2_RHOTP</name>
<dbReference type="PROSITE" id="PS51257">
    <property type="entry name" value="PROKAR_LIPOPROTEIN"/>
    <property type="match status" value="1"/>
</dbReference>
<accession>A0ABT5JIV2</accession>
<proteinExistence type="inferred from homology"/>
<reference evidence="3" key="2">
    <citation type="submission" date="2023-02" db="EMBL/GenBank/DDBJ databases">
        <authorList>
            <person name="Rayyan A."/>
            <person name="Meyer T."/>
            <person name="Kyndt J.A."/>
        </authorList>
    </citation>
    <scope>NUCLEOTIDE SEQUENCE</scope>
    <source>
        <strain evidence="3">DSM 9987</strain>
    </source>
</reference>
<dbReference type="InterPro" id="IPR005064">
    <property type="entry name" value="BUG"/>
</dbReference>
<evidence type="ECO:0000256" key="1">
    <source>
        <dbReference type="ARBA" id="ARBA00006987"/>
    </source>
</evidence>